<dbReference type="SUPFAM" id="SSF56112">
    <property type="entry name" value="Protein kinase-like (PK-like)"/>
    <property type="match status" value="1"/>
</dbReference>
<dbReference type="Proteomes" id="UP000001396">
    <property type="component" value="Unassembled WGS sequence"/>
</dbReference>
<evidence type="ECO:0000259" key="4">
    <source>
        <dbReference type="PROSITE" id="PS50011"/>
    </source>
</evidence>
<feature type="compositionally biased region" description="Basic and acidic residues" evidence="3">
    <location>
        <begin position="386"/>
        <end position="405"/>
    </location>
</feature>
<dbReference type="GO" id="GO:0005956">
    <property type="term" value="C:protein kinase CK2 complex"/>
    <property type="evidence" value="ECO:0007669"/>
    <property type="project" value="TreeGrafter"/>
</dbReference>
<evidence type="ECO:0000313" key="5">
    <source>
        <dbReference type="EMBL" id="EFA79907.1"/>
    </source>
</evidence>
<evidence type="ECO:0000256" key="1">
    <source>
        <dbReference type="ARBA" id="ARBA00022741"/>
    </source>
</evidence>
<gene>
    <name evidence="5" type="ORF">PPL_06727</name>
</gene>
<evidence type="ECO:0000313" key="6">
    <source>
        <dbReference type="Proteomes" id="UP000001396"/>
    </source>
</evidence>
<keyword evidence="2" id="KW-0067">ATP-binding</keyword>
<reference evidence="5 6" key="1">
    <citation type="journal article" date="2011" name="Genome Res.">
        <title>Phylogeny-wide analysis of social amoeba genomes highlights ancient origins for complex intercellular communication.</title>
        <authorList>
            <person name="Heidel A.J."/>
            <person name="Lawal H.M."/>
            <person name="Felder M."/>
            <person name="Schilde C."/>
            <person name="Helps N.R."/>
            <person name="Tunggal B."/>
            <person name="Rivero F."/>
            <person name="John U."/>
            <person name="Schleicher M."/>
            <person name="Eichinger L."/>
            <person name="Platzer M."/>
            <person name="Noegel A.A."/>
            <person name="Schaap P."/>
            <person name="Gloeckner G."/>
        </authorList>
    </citation>
    <scope>NUCLEOTIDE SEQUENCE [LARGE SCALE GENOMIC DNA]</scope>
    <source>
        <strain evidence="6">ATCC 26659 / Pp 5 / PN500</strain>
    </source>
</reference>
<dbReference type="GO" id="GO:0051726">
    <property type="term" value="P:regulation of cell cycle"/>
    <property type="evidence" value="ECO:0007669"/>
    <property type="project" value="TreeGrafter"/>
</dbReference>
<dbReference type="InterPro" id="IPR045216">
    <property type="entry name" value="CK2_alpha"/>
</dbReference>
<dbReference type="AlphaFoldDB" id="D3BFJ3"/>
<evidence type="ECO:0000256" key="2">
    <source>
        <dbReference type="ARBA" id="ARBA00022840"/>
    </source>
</evidence>
<keyword evidence="6" id="KW-1185">Reference proteome</keyword>
<accession>D3BFJ3</accession>
<dbReference type="PANTHER" id="PTHR24054">
    <property type="entry name" value="CASEIN KINASE II SUBUNIT ALPHA"/>
    <property type="match status" value="1"/>
</dbReference>
<protein>
    <recommendedName>
        <fullName evidence="4">Protein kinase domain-containing protein</fullName>
    </recommendedName>
</protein>
<dbReference type="PROSITE" id="PS50011">
    <property type="entry name" value="PROTEIN_KINASE_DOM"/>
    <property type="match status" value="1"/>
</dbReference>
<dbReference type="InterPro" id="IPR011009">
    <property type="entry name" value="Kinase-like_dom_sf"/>
</dbReference>
<proteinExistence type="predicted"/>
<evidence type="ECO:0000256" key="3">
    <source>
        <dbReference type="SAM" id="MobiDB-lite"/>
    </source>
</evidence>
<dbReference type="Gene3D" id="1.10.510.10">
    <property type="entry name" value="Transferase(Phosphotransferase) domain 1"/>
    <property type="match status" value="1"/>
</dbReference>
<feature type="region of interest" description="Disordered" evidence="3">
    <location>
        <begin position="1"/>
        <end position="42"/>
    </location>
</feature>
<organism evidence="5 6">
    <name type="scientific">Heterostelium pallidum (strain ATCC 26659 / Pp 5 / PN500)</name>
    <name type="common">Cellular slime mold</name>
    <name type="synonym">Polysphondylium pallidum</name>
    <dbReference type="NCBI Taxonomy" id="670386"/>
    <lineage>
        <taxon>Eukaryota</taxon>
        <taxon>Amoebozoa</taxon>
        <taxon>Evosea</taxon>
        <taxon>Eumycetozoa</taxon>
        <taxon>Dictyostelia</taxon>
        <taxon>Acytosteliales</taxon>
        <taxon>Acytosteliaceae</taxon>
        <taxon>Heterostelium</taxon>
    </lineage>
</organism>
<dbReference type="CDD" id="cd14132">
    <property type="entry name" value="STKc_CK2_alpha"/>
    <property type="match status" value="1"/>
</dbReference>
<dbReference type="GO" id="GO:0005634">
    <property type="term" value="C:nucleus"/>
    <property type="evidence" value="ECO:0007669"/>
    <property type="project" value="TreeGrafter"/>
</dbReference>
<dbReference type="GO" id="GO:0004674">
    <property type="term" value="F:protein serine/threonine kinase activity"/>
    <property type="evidence" value="ECO:0007669"/>
    <property type="project" value="UniProtKB-KW"/>
</dbReference>
<dbReference type="GO" id="GO:0005829">
    <property type="term" value="C:cytosol"/>
    <property type="evidence" value="ECO:0007669"/>
    <property type="project" value="TreeGrafter"/>
</dbReference>
<dbReference type="PANTHER" id="PTHR24054:SF51">
    <property type="entry name" value="SERINE_THREONINE-PROTEIN KINASE DDB_G0286481-RELATED"/>
    <property type="match status" value="1"/>
</dbReference>
<dbReference type="SMART" id="SM00220">
    <property type="entry name" value="S_TKc"/>
    <property type="match status" value="1"/>
</dbReference>
<comment type="caution">
    <text evidence="5">The sequence shown here is derived from an EMBL/GenBank/DDBJ whole genome shotgun (WGS) entry which is preliminary data.</text>
</comment>
<dbReference type="RefSeq" id="XP_020432028.1">
    <property type="nucleotide sequence ID" value="XM_020577580.1"/>
</dbReference>
<feature type="compositionally biased region" description="Low complexity" evidence="3">
    <location>
        <begin position="441"/>
        <end position="451"/>
    </location>
</feature>
<feature type="compositionally biased region" description="Basic and acidic residues" evidence="3">
    <location>
        <begin position="1"/>
        <end position="17"/>
    </location>
</feature>
<dbReference type="InterPro" id="IPR000719">
    <property type="entry name" value="Prot_kinase_dom"/>
</dbReference>
<name>D3BFJ3_HETP5</name>
<dbReference type="EMBL" id="ADBJ01000031">
    <property type="protein sequence ID" value="EFA79907.1"/>
    <property type="molecule type" value="Genomic_DNA"/>
</dbReference>
<dbReference type="STRING" id="670386.D3BFJ3"/>
<feature type="compositionally biased region" description="Acidic residues" evidence="3">
    <location>
        <begin position="33"/>
        <end position="42"/>
    </location>
</feature>
<sequence>MKIDNIDNNEDSIKSEENINNNNVTVEEHENNDNVENEDNEESEIYLQGKDLIQKSKDMLKDIKALESGKDLFKEGNALVDAIVKREEARKLMEKGLELVSQVKQDKDARALLDQSKELLEFFSNEERVKSVLSEGKQLLEDIKSKDKTVTREQIESLFKQGGSILKDFKDSEQSSFEEVQSLIGDGKSVLIDFLTDENKHFSRDSPELLSLLERGGKLASNVTETLKSNKIVGELTEKEDFKNILGKGKKFVSEVRSKQQLIDFLKQNKDFIKEIKNTIIPFITDQLLKVQIPVVNGVTKGFWYELSGLVFAGLRIAPENVNVDFNEVNKSITVSVDEYTEHQDNRDQIYIGALAGRRWQGQSQVALQLPDIKVLRDHKVDRGNQDQEYHHHTSQHSDDQDQLDHRRKTKNNKEIDGGDDDGAEAEIQVTITEEEEEETITSTTTTTTTSGGATIKEIDTTTTEEETTQTSLIVANETSEVASEFSYNIKSNHIVCCCFYLAISTLLNYTEIRYQSLATRKLKNIARVYHHINENQPSEYYDYENFMLSWSAPDKYELINKVGRASAEAKDSERNQDFRELKGWTEYYTTARYNQRPTDKNKEFSFSFLNYLNDRDLRYYMFELLKAIEFTHSKGIMHRDIKPHNIAIDHSKRKLYLLDWGLAEFYHPYKNYNVKVASRHYKPPELLVNMYDYDYSIDMWSLGCLFAGLILNRDPFFNGENNDDQLVKIVKVLGTDDFYKYLDKYGLDLSPHLKDLIKPSVKKDFQRYIPFANDDIAHPTAIDFLDKLLRYDPQERMTAQEAMNHPYFSELNGNRESSSLSTNQ</sequence>
<dbReference type="Pfam" id="PF00069">
    <property type="entry name" value="Pkinase"/>
    <property type="match status" value="1"/>
</dbReference>
<feature type="domain" description="Protein kinase" evidence="4">
    <location>
        <begin position="445"/>
        <end position="809"/>
    </location>
</feature>
<dbReference type="FunFam" id="1.10.510.10:FF:000059">
    <property type="entry name" value="Casein kinase II subunit alpha"/>
    <property type="match status" value="1"/>
</dbReference>
<keyword evidence="1" id="KW-0547">Nucleotide-binding</keyword>
<dbReference type="GeneID" id="31362209"/>
<dbReference type="GO" id="GO:0005524">
    <property type="term" value="F:ATP binding"/>
    <property type="evidence" value="ECO:0007669"/>
    <property type="project" value="UniProtKB-KW"/>
</dbReference>
<dbReference type="InParanoid" id="D3BFJ3"/>
<feature type="region of interest" description="Disordered" evidence="3">
    <location>
        <begin position="386"/>
        <end position="455"/>
    </location>
</feature>